<proteinExistence type="predicted"/>
<dbReference type="Proteomes" id="UP000675409">
    <property type="component" value="Unassembled WGS sequence"/>
</dbReference>
<gene>
    <name evidence="3" type="ORF">HGK34_12440</name>
</gene>
<evidence type="ECO:0000313" key="4">
    <source>
        <dbReference type="Proteomes" id="UP000675409"/>
    </source>
</evidence>
<evidence type="ECO:0000256" key="1">
    <source>
        <dbReference type="SAM" id="MobiDB-lite"/>
    </source>
</evidence>
<keyword evidence="4" id="KW-1185">Reference proteome</keyword>
<comment type="caution">
    <text evidence="3">The sequence shown here is derived from an EMBL/GenBank/DDBJ whole genome shotgun (WGS) entry which is preliminary data.</text>
</comment>
<feature type="signal peptide" evidence="2">
    <location>
        <begin position="1"/>
        <end position="25"/>
    </location>
</feature>
<name>A0ABS1LLG8_9MICO</name>
<dbReference type="PROSITE" id="PS51257">
    <property type="entry name" value="PROKAR_LIPOPROTEIN"/>
    <property type="match status" value="1"/>
</dbReference>
<accession>A0ABS1LLG8</accession>
<feature type="chain" id="PRO_5045637570" evidence="2">
    <location>
        <begin position="26"/>
        <end position="166"/>
    </location>
</feature>
<organism evidence="3 4">
    <name type="scientific">Myceligenerans indicum</name>
    <dbReference type="NCBI Taxonomy" id="2593663"/>
    <lineage>
        <taxon>Bacteria</taxon>
        <taxon>Bacillati</taxon>
        <taxon>Actinomycetota</taxon>
        <taxon>Actinomycetes</taxon>
        <taxon>Micrococcales</taxon>
        <taxon>Promicromonosporaceae</taxon>
        <taxon>Myceligenerans</taxon>
    </lineage>
</organism>
<reference evidence="3 4" key="1">
    <citation type="journal article" date="2021" name="Arch. Microbiol.">
        <title>Myceligenerans indicum sp. nov., an actinobacterium isolated from mangrove sediment of Sundarbans, India.</title>
        <authorList>
            <person name="Asha K."/>
            <person name="Bhadury P."/>
        </authorList>
    </citation>
    <scope>NUCLEOTIDE SEQUENCE [LARGE SCALE GENOMIC DNA]</scope>
    <source>
        <strain evidence="3 4">I2</strain>
    </source>
</reference>
<dbReference type="EMBL" id="JABBYC010000021">
    <property type="protein sequence ID" value="MBL0887077.1"/>
    <property type="molecule type" value="Genomic_DNA"/>
</dbReference>
<evidence type="ECO:0000313" key="3">
    <source>
        <dbReference type="EMBL" id="MBL0887077.1"/>
    </source>
</evidence>
<evidence type="ECO:0000256" key="2">
    <source>
        <dbReference type="SAM" id="SignalP"/>
    </source>
</evidence>
<protein>
    <submittedName>
        <fullName evidence="3">Uncharacterized protein</fullName>
    </submittedName>
</protein>
<dbReference type="RefSeq" id="WP_201847712.1">
    <property type="nucleotide sequence ID" value="NZ_JABBYC010000021.1"/>
</dbReference>
<feature type="region of interest" description="Disordered" evidence="1">
    <location>
        <begin position="21"/>
        <end position="40"/>
    </location>
</feature>
<keyword evidence="2" id="KW-0732">Signal</keyword>
<sequence>MRRTAAVVALVAALSLTGCSTPTGADVTGREGAAAESPAGPLTPAAAGEQFLRIVAPYNGVLEQFETSVNDGAPLAEQTGLAGAVGAALRAESEGLRQTAWPEDVADDATALAEANEQAASHWEQAASAQSTQEVLDHVDQAMEADAGDAAASIREKLDLPAYAEE</sequence>